<keyword evidence="6" id="KW-0479">Metal-binding</keyword>
<evidence type="ECO:0000256" key="6">
    <source>
        <dbReference type="RuleBase" id="RU361117"/>
    </source>
</evidence>
<dbReference type="EMBL" id="JAAFYZ010000254">
    <property type="protein sequence ID" value="MBS2553437.1"/>
    <property type="molecule type" value="Genomic_DNA"/>
</dbReference>
<organism evidence="7 8">
    <name type="scientific">Catenulispora pinistramenti</name>
    <dbReference type="NCBI Taxonomy" id="2705254"/>
    <lineage>
        <taxon>Bacteria</taxon>
        <taxon>Bacillati</taxon>
        <taxon>Actinomycetota</taxon>
        <taxon>Actinomycetes</taxon>
        <taxon>Catenulisporales</taxon>
        <taxon>Catenulisporaceae</taxon>
        <taxon>Catenulispora</taxon>
    </lineage>
</organism>
<comment type="catalytic activity">
    <reaction evidence="1 6">
        <text>alpha,alpha-trehalose 6-phosphate + H2O = alpha,alpha-trehalose + phosphate</text>
        <dbReference type="Rhea" id="RHEA:23420"/>
        <dbReference type="ChEBI" id="CHEBI:15377"/>
        <dbReference type="ChEBI" id="CHEBI:16551"/>
        <dbReference type="ChEBI" id="CHEBI:43474"/>
        <dbReference type="ChEBI" id="CHEBI:58429"/>
        <dbReference type="EC" id="3.1.3.12"/>
    </reaction>
</comment>
<dbReference type="NCBIfam" id="TIGR00685">
    <property type="entry name" value="T6PP"/>
    <property type="match status" value="1"/>
</dbReference>
<evidence type="ECO:0000256" key="3">
    <source>
        <dbReference type="ARBA" id="ARBA00008770"/>
    </source>
</evidence>
<dbReference type="InterPro" id="IPR036412">
    <property type="entry name" value="HAD-like_sf"/>
</dbReference>
<dbReference type="SUPFAM" id="SSF56784">
    <property type="entry name" value="HAD-like"/>
    <property type="match status" value="1"/>
</dbReference>
<dbReference type="Proteomes" id="UP000730482">
    <property type="component" value="Unassembled WGS sequence"/>
</dbReference>
<evidence type="ECO:0000313" key="8">
    <source>
        <dbReference type="Proteomes" id="UP000730482"/>
    </source>
</evidence>
<reference evidence="7 8" key="1">
    <citation type="submission" date="2020-02" db="EMBL/GenBank/DDBJ databases">
        <title>Acidophilic actinobacteria isolated from forest soil.</title>
        <authorList>
            <person name="Golinska P."/>
        </authorList>
    </citation>
    <scope>NUCLEOTIDE SEQUENCE [LARGE SCALE GENOMIC DNA]</scope>
    <source>
        <strain evidence="7 8">NL8</strain>
    </source>
</reference>
<dbReference type="InterPro" id="IPR006379">
    <property type="entry name" value="HAD-SF_hydro_IIB"/>
</dbReference>
<comment type="pathway">
    <text evidence="2 6">Glycan biosynthesis; trehalose biosynthesis.</text>
</comment>
<comment type="similarity">
    <text evidence="3 6">Belongs to the trehalose phosphatase family.</text>
</comment>
<comment type="cofactor">
    <cofactor evidence="6">
        <name>Mg(2+)</name>
        <dbReference type="ChEBI" id="CHEBI:18420"/>
    </cofactor>
</comment>
<gene>
    <name evidence="7" type="primary">otsB</name>
    <name evidence="7" type="ORF">KGQ19_41955</name>
</gene>
<protein>
    <recommendedName>
        <fullName evidence="6">Trehalose 6-phosphate phosphatase</fullName>
        <ecNumber evidence="6">3.1.3.12</ecNumber>
    </recommendedName>
</protein>
<evidence type="ECO:0000256" key="2">
    <source>
        <dbReference type="ARBA" id="ARBA00005199"/>
    </source>
</evidence>
<dbReference type="InterPro" id="IPR003337">
    <property type="entry name" value="Trehalose_PPase"/>
</dbReference>
<keyword evidence="4 6" id="KW-0378">Hydrolase</keyword>
<dbReference type="NCBIfam" id="TIGR01484">
    <property type="entry name" value="HAD-SF-IIB"/>
    <property type="match status" value="1"/>
</dbReference>
<comment type="caution">
    <text evidence="7">The sequence shown here is derived from an EMBL/GenBank/DDBJ whole genome shotgun (WGS) entry which is preliminary data.</text>
</comment>
<dbReference type="EC" id="3.1.3.12" evidence="6"/>
<dbReference type="Gene3D" id="3.40.50.1000">
    <property type="entry name" value="HAD superfamily/HAD-like"/>
    <property type="match status" value="1"/>
</dbReference>
<dbReference type="CDD" id="cd01627">
    <property type="entry name" value="HAD_TPP"/>
    <property type="match status" value="1"/>
</dbReference>
<accession>A0ABS5L4Z7</accession>
<evidence type="ECO:0000256" key="1">
    <source>
        <dbReference type="ARBA" id="ARBA00000500"/>
    </source>
</evidence>
<evidence type="ECO:0000256" key="4">
    <source>
        <dbReference type="ARBA" id="ARBA00022801"/>
    </source>
</evidence>
<comment type="function">
    <text evidence="5 6">Removes the phosphate from trehalose 6-phosphate to produce free trehalose.</text>
</comment>
<dbReference type="InterPro" id="IPR023214">
    <property type="entry name" value="HAD_sf"/>
</dbReference>
<dbReference type="PANTHER" id="PTHR43768">
    <property type="entry name" value="TREHALOSE 6-PHOSPHATE PHOSPHATASE"/>
    <property type="match status" value="1"/>
</dbReference>
<proteinExistence type="inferred from homology"/>
<sequence>MSAETLPEGLRRAVARLARTPRLLVVCDYDGTLSPIVADPTQAVPRPESMRALRSLADLPDTTTGLISGRALRDLAALSGLQAGENLHLIGSHGAELDAGFAQALDDDAQELRRRLEAGLAQLVGRTPGVLLETKPASIAVHVRRADPAVGESVLDAVRSGPARWKGVHVTEGKAVIELAVVETDKGAALDMLRHQADATAALFLGDDLTDEKAFARLAGPDLGVKVGPGESLAAFSVPDTGDVAVLLDYLLAERGAWLPGETRRSGD</sequence>
<dbReference type="Gene3D" id="3.30.70.1020">
    <property type="entry name" value="Trehalose-6-phosphate phosphatase related protein, domain 2"/>
    <property type="match status" value="1"/>
</dbReference>
<dbReference type="PANTHER" id="PTHR43768:SF3">
    <property type="entry name" value="TREHALOSE 6-PHOSPHATE PHOSPHATASE"/>
    <property type="match status" value="1"/>
</dbReference>
<dbReference type="InterPro" id="IPR044651">
    <property type="entry name" value="OTSB-like"/>
</dbReference>
<dbReference type="GO" id="GO:0004805">
    <property type="term" value="F:trehalose-phosphatase activity"/>
    <property type="evidence" value="ECO:0007669"/>
    <property type="project" value="UniProtKB-EC"/>
</dbReference>
<dbReference type="Pfam" id="PF02358">
    <property type="entry name" value="Trehalose_PPase"/>
    <property type="match status" value="1"/>
</dbReference>
<evidence type="ECO:0000256" key="5">
    <source>
        <dbReference type="ARBA" id="ARBA00024179"/>
    </source>
</evidence>
<name>A0ABS5L4Z7_9ACTN</name>
<keyword evidence="8" id="KW-1185">Reference proteome</keyword>
<evidence type="ECO:0000313" key="7">
    <source>
        <dbReference type="EMBL" id="MBS2553437.1"/>
    </source>
</evidence>
<keyword evidence="6" id="KW-0460">Magnesium</keyword>